<feature type="domain" description="N-acetylmuramidase" evidence="2">
    <location>
        <begin position="28"/>
        <end position="188"/>
    </location>
</feature>
<evidence type="ECO:0000313" key="4">
    <source>
        <dbReference type="Proteomes" id="UP001378188"/>
    </source>
</evidence>
<dbReference type="InterPro" id="IPR036366">
    <property type="entry name" value="PGBDSf"/>
</dbReference>
<dbReference type="Pfam" id="PF11860">
    <property type="entry name" value="Muramidase"/>
    <property type="match status" value="1"/>
</dbReference>
<dbReference type="InterPro" id="IPR024408">
    <property type="entry name" value="Muramidase"/>
</dbReference>
<dbReference type="InterPro" id="IPR036365">
    <property type="entry name" value="PGBD-like_sf"/>
</dbReference>
<evidence type="ECO:0000313" key="3">
    <source>
        <dbReference type="EMBL" id="MEJ8574160.1"/>
    </source>
</evidence>
<dbReference type="Pfam" id="PF01471">
    <property type="entry name" value="PG_binding_1"/>
    <property type="match status" value="1"/>
</dbReference>
<dbReference type="InterPro" id="IPR002477">
    <property type="entry name" value="Peptidoglycan-bd-like"/>
</dbReference>
<evidence type="ECO:0000259" key="1">
    <source>
        <dbReference type="Pfam" id="PF01471"/>
    </source>
</evidence>
<feature type="domain" description="Peptidoglycan binding-like" evidence="1">
    <location>
        <begin position="199"/>
        <end position="250"/>
    </location>
</feature>
<protein>
    <submittedName>
        <fullName evidence="3">N-acetylmuramidase domain-containing protein</fullName>
    </submittedName>
</protein>
<reference evidence="3 4" key="1">
    <citation type="submission" date="2024-02" db="EMBL/GenBank/DDBJ databases">
        <title>Genome analysis and characterization of Microbaculum marinisediminis sp. nov., isolated from marine sediment.</title>
        <authorList>
            <person name="Du Z.-J."/>
            <person name="Ye Y.-Q."/>
            <person name="Zhang Z.-R."/>
            <person name="Yuan S.-M."/>
            <person name="Zhang X.-Y."/>
        </authorList>
    </citation>
    <scope>NUCLEOTIDE SEQUENCE [LARGE SCALE GENOMIC DNA]</scope>
    <source>
        <strain evidence="3 4">SDUM1044001</strain>
    </source>
</reference>
<dbReference type="EMBL" id="JAZHOF010000010">
    <property type="protein sequence ID" value="MEJ8574160.1"/>
    <property type="molecule type" value="Genomic_DNA"/>
</dbReference>
<comment type="caution">
    <text evidence="3">The sequence shown here is derived from an EMBL/GenBank/DDBJ whole genome shotgun (WGS) entry which is preliminary data.</text>
</comment>
<evidence type="ECO:0000259" key="2">
    <source>
        <dbReference type="Pfam" id="PF11860"/>
    </source>
</evidence>
<keyword evidence="4" id="KW-1185">Reference proteome</keyword>
<dbReference type="Proteomes" id="UP001378188">
    <property type="component" value="Unassembled WGS sequence"/>
</dbReference>
<dbReference type="Gene3D" id="1.10.101.10">
    <property type="entry name" value="PGBD-like superfamily/PGBD"/>
    <property type="match status" value="1"/>
</dbReference>
<sequence length="257" mass="28901">MNFVGNGFPMTSKGMEIVCEMLNIGEPEIWAVLTVETRGFGYLVDRRPQILFERHIFSKRTGHIYDAKHSDISGQPGGYKGGRAEYDRLEKAMELDEEEALKSASWGLPQVMGFNHRVVNKETVQEMVAGMVESEDLQLEALGNFIMGNPKCRIGIQRRDWGTFAACYNGPNFRRNDYDNRLAAAYEKNRRILPDIGLRRAQVALKYLGFNPGAIDGLRGRMTRGAMADFQAKKELAPTGELDEETETILLKNAFAA</sequence>
<dbReference type="SUPFAM" id="SSF47090">
    <property type="entry name" value="PGBD-like"/>
    <property type="match status" value="1"/>
</dbReference>
<dbReference type="AlphaFoldDB" id="A0AAW9S0T0"/>
<organism evidence="3 4">
    <name type="scientific">Microbaculum marinum</name>
    <dbReference type="NCBI Taxonomy" id="1764581"/>
    <lineage>
        <taxon>Bacteria</taxon>
        <taxon>Pseudomonadati</taxon>
        <taxon>Pseudomonadota</taxon>
        <taxon>Alphaproteobacteria</taxon>
        <taxon>Hyphomicrobiales</taxon>
        <taxon>Tepidamorphaceae</taxon>
        <taxon>Microbaculum</taxon>
    </lineage>
</organism>
<proteinExistence type="predicted"/>
<gene>
    <name evidence="3" type="ORF">V3328_21940</name>
</gene>
<accession>A0AAW9S0T0</accession>
<name>A0AAW9S0T0_9HYPH</name>
<dbReference type="RefSeq" id="WP_340331861.1">
    <property type="nucleotide sequence ID" value="NZ_JAZHOF010000010.1"/>
</dbReference>